<evidence type="ECO:0000313" key="4">
    <source>
        <dbReference type="Proteomes" id="UP000594464"/>
    </source>
</evidence>
<reference evidence="4" key="1">
    <citation type="submission" date="2020-02" db="EMBL/GenBank/DDBJ databases">
        <title>Genomic and physiological characterization of two novel Nitrospinaceae genera.</title>
        <authorList>
            <person name="Mueller A.J."/>
            <person name="Jung M.-Y."/>
            <person name="Strachan C.R."/>
            <person name="Herbold C.W."/>
            <person name="Kirkegaard R.H."/>
            <person name="Daims H."/>
        </authorList>
    </citation>
    <scope>NUCLEOTIDE SEQUENCE [LARGE SCALE GENOMIC DNA]</scope>
</reference>
<dbReference type="PANTHER" id="PTHR34477">
    <property type="entry name" value="UPF0213 PROTEIN YHBQ"/>
    <property type="match status" value="1"/>
</dbReference>
<accession>A0A7T0C108</accession>
<name>A0A7T0C108_9BACT</name>
<evidence type="ECO:0000259" key="2">
    <source>
        <dbReference type="PROSITE" id="PS50164"/>
    </source>
</evidence>
<organism evidence="3 4">
    <name type="scientific">Candidatus Nitrohelix vancouverensis</name>
    <dbReference type="NCBI Taxonomy" id="2705534"/>
    <lineage>
        <taxon>Bacteria</taxon>
        <taxon>Pseudomonadati</taxon>
        <taxon>Nitrospinota/Tectimicrobiota group</taxon>
        <taxon>Nitrospinota</taxon>
        <taxon>Nitrospinia</taxon>
        <taxon>Nitrospinales</taxon>
        <taxon>Nitrospinaceae</taxon>
        <taxon>Candidatus Nitrohelix</taxon>
    </lineage>
</organism>
<dbReference type="EMBL" id="CP048620">
    <property type="protein sequence ID" value="QPJ64521.1"/>
    <property type="molecule type" value="Genomic_DNA"/>
</dbReference>
<comment type="similarity">
    <text evidence="1">Belongs to the UPF0213 family.</text>
</comment>
<dbReference type="InterPro" id="IPR035901">
    <property type="entry name" value="GIY-YIG_endonuc_sf"/>
</dbReference>
<dbReference type="Proteomes" id="UP000594464">
    <property type="component" value="Chromosome"/>
</dbReference>
<gene>
    <name evidence="3" type="ORF">G3M78_03555</name>
</gene>
<sequence>MKIPAVYIMTNKRNGALYTAVTANLPKRVYEHKQQITEGFTKKYNCTLLVYFEICSKMDDAITREKQIKAGSRIYKVGLIEEKNPYWRDLYGEIV</sequence>
<dbReference type="Gene3D" id="3.40.1440.10">
    <property type="entry name" value="GIY-YIG endonuclease"/>
    <property type="match status" value="1"/>
</dbReference>
<feature type="domain" description="GIY-YIG" evidence="2">
    <location>
        <begin position="2"/>
        <end position="78"/>
    </location>
</feature>
<evidence type="ECO:0000256" key="1">
    <source>
        <dbReference type="ARBA" id="ARBA00007435"/>
    </source>
</evidence>
<evidence type="ECO:0000313" key="3">
    <source>
        <dbReference type="EMBL" id="QPJ64521.1"/>
    </source>
</evidence>
<dbReference type="SUPFAM" id="SSF82771">
    <property type="entry name" value="GIY-YIG endonuclease"/>
    <property type="match status" value="1"/>
</dbReference>
<dbReference type="Pfam" id="PF01541">
    <property type="entry name" value="GIY-YIG"/>
    <property type="match status" value="1"/>
</dbReference>
<protein>
    <submittedName>
        <fullName evidence="3">GIY-YIG nuclease family protein</fullName>
    </submittedName>
</protein>
<dbReference type="PROSITE" id="PS50164">
    <property type="entry name" value="GIY_YIG"/>
    <property type="match status" value="1"/>
</dbReference>
<dbReference type="InterPro" id="IPR000305">
    <property type="entry name" value="GIY-YIG_endonuc"/>
</dbReference>
<dbReference type="AlphaFoldDB" id="A0A7T0C108"/>
<dbReference type="CDD" id="cd10448">
    <property type="entry name" value="GIY-YIG_unchar_3"/>
    <property type="match status" value="1"/>
</dbReference>
<dbReference type="PANTHER" id="PTHR34477:SF5">
    <property type="entry name" value="BSL5627 PROTEIN"/>
    <property type="match status" value="1"/>
</dbReference>
<dbReference type="InterPro" id="IPR050190">
    <property type="entry name" value="UPF0213_domain"/>
</dbReference>
<dbReference type="KEGG" id="nva:G3M78_03555"/>
<proteinExistence type="inferred from homology"/>